<proteinExistence type="predicted"/>
<dbReference type="EMBL" id="SIXF01000005">
    <property type="protein sequence ID" value="TBO43133.1"/>
    <property type="molecule type" value="Genomic_DNA"/>
</dbReference>
<keyword evidence="2" id="KW-1133">Transmembrane helix</keyword>
<name>A0A4V2JH06_9SPHI</name>
<evidence type="ECO:0000256" key="2">
    <source>
        <dbReference type="SAM" id="Phobius"/>
    </source>
</evidence>
<organism evidence="3 4">
    <name type="scientific">Pedobacter kyonggii</name>
    <dbReference type="NCBI Taxonomy" id="1926871"/>
    <lineage>
        <taxon>Bacteria</taxon>
        <taxon>Pseudomonadati</taxon>
        <taxon>Bacteroidota</taxon>
        <taxon>Sphingobacteriia</taxon>
        <taxon>Sphingobacteriales</taxon>
        <taxon>Sphingobacteriaceae</taxon>
        <taxon>Pedobacter</taxon>
    </lineage>
</organism>
<keyword evidence="2" id="KW-0812">Transmembrane</keyword>
<feature type="region of interest" description="Disordered" evidence="1">
    <location>
        <begin position="137"/>
        <end position="159"/>
    </location>
</feature>
<feature type="compositionally biased region" description="Polar residues" evidence="1">
    <location>
        <begin position="140"/>
        <end position="159"/>
    </location>
</feature>
<gene>
    <name evidence="3" type="ORF">EYS08_07200</name>
</gene>
<reference evidence="3 4" key="1">
    <citation type="submission" date="2019-02" db="EMBL/GenBank/DDBJ databases">
        <title>Pedobacter kyonggii whole genome sequence analysis.</title>
        <authorList>
            <person name="Dahal R.H."/>
        </authorList>
    </citation>
    <scope>NUCLEOTIDE SEQUENCE [LARGE SCALE GENOMIC DNA]</scope>
    <source>
        <strain evidence="3 4">K-4-11-1</strain>
    </source>
</reference>
<comment type="caution">
    <text evidence="3">The sequence shown here is derived from an EMBL/GenBank/DDBJ whole genome shotgun (WGS) entry which is preliminary data.</text>
</comment>
<evidence type="ECO:0000313" key="4">
    <source>
        <dbReference type="Proteomes" id="UP000291819"/>
    </source>
</evidence>
<dbReference type="Proteomes" id="UP000291819">
    <property type="component" value="Unassembled WGS sequence"/>
</dbReference>
<sequence length="399" mass="45851">MPEEYRKVVLDTYKKKKLDGSLSPNLSAPTPGDLREECLIVYRERQLNSNDDEILRQFFGPKDQEKGYFTLIENSPAEKFKQMPKILKGKVTNPGIKFIELLAWLIDFQPRTSISYYNSFDKRSDVKTQGFINTPEVRINETQSDTTGGNNSNDQNSENDVIVIDEQVDNQGDLVKEEKEPMVETTEVAEEEETTKVDYIETEYVRIFSTSFIIITCIISLFIGSASFVLWENSPTMVRTPNPDEKFMYWDEDHYEPVKDEKQNVGAAIIPLNIKTLTQQRKINLPDTMTTYSLGKVWYKGHGKDHEFFTDSGAYPLDLQRMLKPLSSTILTKYTSNYRYLLTRLVWFLCAAIFVSLCGFAMSKLQKEVKSEDKLQEDDSEVKLSIEPMLNGTEVNTAV</sequence>
<feature type="transmembrane region" description="Helical" evidence="2">
    <location>
        <begin position="212"/>
        <end position="231"/>
    </location>
</feature>
<accession>A0A4V2JH06</accession>
<keyword evidence="2" id="KW-0472">Membrane</keyword>
<evidence type="ECO:0000313" key="3">
    <source>
        <dbReference type="EMBL" id="TBO43133.1"/>
    </source>
</evidence>
<evidence type="ECO:0000256" key="1">
    <source>
        <dbReference type="SAM" id="MobiDB-lite"/>
    </source>
</evidence>
<dbReference type="RefSeq" id="WP_131029387.1">
    <property type="nucleotide sequence ID" value="NZ_SIXF01000005.1"/>
</dbReference>
<feature type="transmembrane region" description="Helical" evidence="2">
    <location>
        <begin position="341"/>
        <end position="362"/>
    </location>
</feature>
<dbReference type="AlphaFoldDB" id="A0A4V2JH06"/>
<protein>
    <submittedName>
        <fullName evidence="3">Uncharacterized protein</fullName>
    </submittedName>
</protein>
<keyword evidence="4" id="KW-1185">Reference proteome</keyword>
<dbReference type="OrthoDB" id="1340494at2"/>